<keyword evidence="5 9" id="KW-0547">Nucleotide-binding</keyword>
<evidence type="ECO:0000256" key="9">
    <source>
        <dbReference type="RuleBase" id="RU363066"/>
    </source>
</evidence>
<keyword evidence="6 9" id="KW-0418">Kinase</keyword>
<accession>A0ABV2L9L7</accession>
<protein>
    <recommendedName>
        <fullName evidence="3 9">Gluconokinase</fullName>
        <ecNumber evidence="3 9">2.7.1.12</ecNumber>
    </recommendedName>
</protein>
<comment type="similarity">
    <text evidence="2 9">Belongs to the gluconokinase GntK/GntV family.</text>
</comment>
<proteinExistence type="inferred from homology"/>
<dbReference type="InterPro" id="IPR006001">
    <property type="entry name" value="Therm_gnt_kin"/>
</dbReference>
<dbReference type="Proteomes" id="UP001549145">
    <property type="component" value="Unassembled WGS sequence"/>
</dbReference>
<dbReference type="Gene3D" id="3.40.50.300">
    <property type="entry name" value="P-loop containing nucleotide triphosphate hydrolases"/>
    <property type="match status" value="1"/>
</dbReference>
<evidence type="ECO:0000313" key="11">
    <source>
        <dbReference type="Proteomes" id="UP001549145"/>
    </source>
</evidence>
<evidence type="ECO:0000256" key="6">
    <source>
        <dbReference type="ARBA" id="ARBA00022777"/>
    </source>
</evidence>
<evidence type="ECO:0000256" key="7">
    <source>
        <dbReference type="ARBA" id="ARBA00022840"/>
    </source>
</evidence>
<comment type="pathway">
    <text evidence="1">Carbohydrate acid metabolism.</text>
</comment>
<gene>
    <name evidence="10" type="ORF">ABID43_004105</name>
</gene>
<keyword evidence="11" id="KW-1185">Reference proteome</keyword>
<evidence type="ECO:0000256" key="1">
    <source>
        <dbReference type="ARBA" id="ARBA00004761"/>
    </source>
</evidence>
<comment type="caution">
    <text evidence="10">The sequence shown here is derived from an EMBL/GenBank/DDBJ whole genome shotgun (WGS) entry which is preliminary data.</text>
</comment>
<keyword evidence="7 9" id="KW-0067">ATP-binding</keyword>
<dbReference type="EC" id="2.7.1.12" evidence="3 9"/>
<dbReference type="PANTHER" id="PTHR43442">
    <property type="entry name" value="GLUCONOKINASE-RELATED"/>
    <property type="match status" value="1"/>
</dbReference>
<dbReference type="GO" id="GO:0046316">
    <property type="term" value="F:gluconokinase activity"/>
    <property type="evidence" value="ECO:0007669"/>
    <property type="project" value="UniProtKB-EC"/>
</dbReference>
<dbReference type="RefSeq" id="WP_238280315.1">
    <property type="nucleotide sequence ID" value="NZ_BPQL01000083.1"/>
</dbReference>
<dbReference type="NCBIfam" id="TIGR01313">
    <property type="entry name" value="therm_gnt_kin"/>
    <property type="match status" value="1"/>
</dbReference>
<dbReference type="EMBL" id="JBEPMM010000015">
    <property type="protein sequence ID" value="MET3694543.1"/>
    <property type="molecule type" value="Genomic_DNA"/>
</dbReference>
<dbReference type="Pfam" id="PF13671">
    <property type="entry name" value="AAA_33"/>
    <property type="match status" value="1"/>
</dbReference>
<keyword evidence="4 9" id="KW-0808">Transferase</keyword>
<evidence type="ECO:0000256" key="2">
    <source>
        <dbReference type="ARBA" id="ARBA00008420"/>
    </source>
</evidence>
<dbReference type="SUPFAM" id="SSF52540">
    <property type="entry name" value="P-loop containing nucleoside triphosphate hydrolases"/>
    <property type="match status" value="1"/>
</dbReference>
<sequence length="188" mass="20059">MSSASNPAPGDKPGILVVMGVSGSGKSTVAACLAERLGWVFVDGDSFHSPEHVAKMRAGHPLDDDDRAPWLAAIGAWIDTRLQAREPGIVVCSALRRAYRDVLVRGRDAVRIVYLEGDRDLIDRRLALRRGHFMPAALLDTQFAILEPPGPEENAIAVGIEGPPEAIAATIAVRAGLEEGAQEPRNPA</sequence>
<evidence type="ECO:0000256" key="4">
    <source>
        <dbReference type="ARBA" id="ARBA00022679"/>
    </source>
</evidence>
<dbReference type="PANTHER" id="PTHR43442:SF3">
    <property type="entry name" value="GLUCONOKINASE-RELATED"/>
    <property type="match status" value="1"/>
</dbReference>
<comment type="catalytic activity">
    <reaction evidence="8 9">
        <text>D-gluconate + ATP = 6-phospho-D-gluconate + ADP + H(+)</text>
        <dbReference type="Rhea" id="RHEA:19433"/>
        <dbReference type="ChEBI" id="CHEBI:15378"/>
        <dbReference type="ChEBI" id="CHEBI:18391"/>
        <dbReference type="ChEBI" id="CHEBI:30616"/>
        <dbReference type="ChEBI" id="CHEBI:58759"/>
        <dbReference type="ChEBI" id="CHEBI:456216"/>
        <dbReference type="EC" id="2.7.1.12"/>
    </reaction>
</comment>
<evidence type="ECO:0000256" key="5">
    <source>
        <dbReference type="ARBA" id="ARBA00022741"/>
    </source>
</evidence>
<organism evidence="10 11">
    <name type="scientific">Methylobacterium goesingense</name>
    <dbReference type="NCBI Taxonomy" id="243690"/>
    <lineage>
        <taxon>Bacteria</taxon>
        <taxon>Pseudomonadati</taxon>
        <taxon>Pseudomonadota</taxon>
        <taxon>Alphaproteobacteria</taxon>
        <taxon>Hyphomicrobiales</taxon>
        <taxon>Methylobacteriaceae</taxon>
        <taxon>Methylobacterium</taxon>
    </lineage>
</organism>
<name>A0ABV2L9L7_9HYPH</name>
<reference evidence="10 11" key="1">
    <citation type="submission" date="2024-06" db="EMBL/GenBank/DDBJ databases">
        <title>Genomic Encyclopedia of Type Strains, Phase IV (KMG-IV): sequencing the most valuable type-strain genomes for metagenomic binning, comparative biology and taxonomic classification.</title>
        <authorList>
            <person name="Goeker M."/>
        </authorList>
    </citation>
    <scope>NUCLEOTIDE SEQUENCE [LARGE SCALE GENOMIC DNA]</scope>
    <source>
        <strain evidence="10 11">DSM 21331</strain>
    </source>
</reference>
<dbReference type="InterPro" id="IPR027417">
    <property type="entry name" value="P-loop_NTPase"/>
</dbReference>
<evidence type="ECO:0000256" key="8">
    <source>
        <dbReference type="ARBA" id="ARBA00048090"/>
    </source>
</evidence>
<evidence type="ECO:0000256" key="3">
    <source>
        <dbReference type="ARBA" id="ARBA00012054"/>
    </source>
</evidence>
<evidence type="ECO:0000313" key="10">
    <source>
        <dbReference type="EMBL" id="MET3694543.1"/>
    </source>
</evidence>
<dbReference type="CDD" id="cd02021">
    <property type="entry name" value="GntK"/>
    <property type="match status" value="1"/>
</dbReference>